<evidence type="ECO:0000256" key="1">
    <source>
        <dbReference type="ARBA" id="ARBA00006930"/>
    </source>
</evidence>
<comment type="subunit">
    <text evidence="2">Heterodimer of SbcC and SbcD.</text>
</comment>
<dbReference type="EMBL" id="JACOON010000001">
    <property type="protein sequence ID" value="MBC5646951.1"/>
    <property type="molecule type" value="Genomic_DNA"/>
</dbReference>
<evidence type="ECO:0000256" key="4">
    <source>
        <dbReference type="SAM" id="Coils"/>
    </source>
</evidence>
<evidence type="ECO:0000256" key="2">
    <source>
        <dbReference type="ARBA" id="ARBA00011322"/>
    </source>
</evidence>
<comment type="similarity">
    <text evidence="1">Belongs to the SMC family. SbcC subfamily.</text>
</comment>
<dbReference type="Proteomes" id="UP000606889">
    <property type="component" value="Unassembled WGS sequence"/>
</dbReference>
<sequence>MMPELLSFEAFGPYVKKQQIDFRVFEKSGLFLIHGKTGAGKTTVLDAMTYALFGESSGGGRGDIGAMRSNFAGDQQDTKVDFVFRANGRRYRFLREVRVRTKRNGEKELQASQNAFFENDARAFEPFFENPGIKNVRQKAEEILGLTYEQFRQVVLLPQGRFEQLLVADSAEKEKILVTLFKAERWQKITDWLCAQALELKHVRDGVEQSLQTVLRQYDCETKEELKTFLASQEEKLAEQEKNCADISAQLEAAEMALKNAQAVQGLFDEWEQAKKKEAAVSAQEEEIRGLEIQCARAQSAAQLLPARREAAALQKRWKEHEKKSDEAAAQIKSLRARLDEYMSMIGGHKKRLQQEQAKKVTEKNILEEKIEQAEKEYQRIFSAYMGDTAHMLAGMLEDGMACPVCGSVYHPSPAVELDVKTTEQDVLNVEERIQDLRKQATEKEREIFRVEQETEECEKGIRKLGFSQVVKQNCPQLPGRLKEILEEAERLLLEYKTVQDSQTFYQREAGKARNIFEEAITCFKTACAEKGFQTDEEFRAACLPEEETEAARQKIQDYYVTKKVAEESMRLLEEKLEGIVPVDIGPLEEEFNKKEREKKTAEAVLAEIKARIALLEKAADAVEEYARKLERSTSKFIELDQFSKLLRGSNGISLQRYVLGVMLTAIAEEANVLLKKVHDGRYQLYRSMEGAGRTRKVGLDLEVFDSYSGERRSVNSLSGGEKFLVALALSLGLSTVVQAQSGGIHIDALFIDEGFGSLDPSSIENALDVLACVRGGSKLIGIISHVQMLKENIETTIEVRKDRMGSDLIINC</sequence>
<feature type="coiled-coil region" evidence="4">
    <location>
        <begin position="420"/>
        <end position="454"/>
    </location>
</feature>
<dbReference type="Pfam" id="PF13558">
    <property type="entry name" value="SbcC_Walker_B"/>
    <property type="match status" value="1"/>
</dbReference>
<dbReference type="InterPro" id="IPR038729">
    <property type="entry name" value="Rad50/SbcC_AAA"/>
</dbReference>
<feature type="domain" description="Rad50/SbcC-type AAA" evidence="5">
    <location>
        <begin position="6"/>
        <end position="184"/>
    </location>
</feature>
<feature type="coiled-coil region" evidence="4">
    <location>
        <begin position="592"/>
        <end position="636"/>
    </location>
</feature>
<evidence type="ECO:0000313" key="6">
    <source>
        <dbReference type="EMBL" id="MBC5646951.1"/>
    </source>
</evidence>
<name>A0ABR7EB17_9FIRM</name>
<protein>
    <recommendedName>
        <fullName evidence="3">Nuclease SbcCD subunit C</fullName>
    </recommendedName>
</protein>
<keyword evidence="7" id="KW-1185">Reference proteome</keyword>
<feature type="coiled-coil region" evidence="4">
    <location>
        <begin position="223"/>
        <end position="384"/>
    </location>
</feature>
<reference evidence="6 7" key="1">
    <citation type="submission" date="2020-08" db="EMBL/GenBank/DDBJ databases">
        <title>Genome public.</title>
        <authorList>
            <person name="Liu C."/>
            <person name="Sun Q."/>
        </authorList>
    </citation>
    <scope>NUCLEOTIDE SEQUENCE [LARGE SCALE GENOMIC DNA]</scope>
    <source>
        <strain evidence="6 7">NSJ-35</strain>
    </source>
</reference>
<proteinExistence type="inferred from homology"/>
<dbReference type="InterPro" id="IPR027417">
    <property type="entry name" value="P-loop_NTPase"/>
</dbReference>
<organism evidence="6 7">
    <name type="scientific">Christensenella tenuis</name>
    <dbReference type="NCBI Taxonomy" id="2763033"/>
    <lineage>
        <taxon>Bacteria</taxon>
        <taxon>Bacillati</taxon>
        <taxon>Bacillota</taxon>
        <taxon>Clostridia</taxon>
        <taxon>Christensenellales</taxon>
        <taxon>Christensenellaceae</taxon>
        <taxon>Christensenella</taxon>
    </lineage>
</organism>
<accession>A0ABR7EB17</accession>
<dbReference type="Pfam" id="PF13476">
    <property type="entry name" value="AAA_23"/>
    <property type="match status" value="1"/>
</dbReference>
<evidence type="ECO:0000313" key="7">
    <source>
        <dbReference type="Proteomes" id="UP000606889"/>
    </source>
</evidence>
<evidence type="ECO:0000256" key="3">
    <source>
        <dbReference type="ARBA" id="ARBA00013368"/>
    </source>
</evidence>
<gene>
    <name evidence="6" type="ORF">H8S18_01175</name>
</gene>
<dbReference type="PANTHER" id="PTHR32114:SF2">
    <property type="entry name" value="ABC TRANSPORTER ABCH.3"/>
    <property type="match status" value="1"/>
</dbReference>
<comment type="caution">
    <text evidence="6">The sequence shown here is derived from an EMBL/GenBank/DDBJ whole genome shotgun (WGS) entry which is preliminary data.</text>
</comment>
<dbReference type="PANTHER" id="PTHR32114">
    <property type="entry name" value="ABC TRANSPORTER ABCH.3"/>
    <property type="match status" value="1"/>
</dbReference>
<dbReference type="SUPFAM" id="SSF52540">
    <property type="entry name" value="P-loop containing nucleoside triphosphate hydrolases"/>
    <property type="match status" value="1"/>
</dbReference>
<dbReference type="Gene3D" id="3.40.50.300">
    <property type="entry name" value="P-loop containing nucleotide triphosphate hydrolases"/>
    <property type="match status" value="2"/>
</dbReference>
<dbReference type="RefSeq" id="WP_186856481.1">
    <property type="nucleotide sequence ID" value="NZ_JACOON010000001.1"/>
</dbReference>
<keyword evidence="4" id="KW-0175">Coiled coil</keyword>
<evidence type="ECO:0000259" key="5">
    <source>
        <dbReference type="Pfam" id="PF13476"/>
    </source>
</evidence>